<dbReference type="EMBL" id="JAUOQO010000002">
    <property type="protein sequence ID" value="MDO6572917.1"/>
    <property type="molecule type" value="Genomic_DNA"/>
</dbReference>
<dbReference type="RefSeq" id="WP_029055618.1">
    <property type="nucleotide sequence ID" value="NZ_JAUOQO010000002.1"/>
</dbReference>
<feature type="transmembrane region" description="Helical" evidence="1">
    <location>
        <begin position="6"/>
        <end position="26"/>
    </location>
</feature>
<dbReference type="NCBIfam" id="NF047370">
    <property type="entry name" value="toxin_TsaT"/>
    <property type="match status" value="1"/>
</dbReference>
<protein>
    <recommendedName>
        <fullName evidence="4">Mid2-like cell wall stress sensor domain protein</fullName>
    </recommendedName>
</protein>
<keyword evidence="1" id="KW-0812">Transmembrane</keyword>
<reference evidence="2" key="1">
    <citation type="submission" date="2023-07" db="EMBL/GenBank/DDBJ databases">
        <title>Genome content predicts the carbon catabolic preferences of heterotrophic bacteria.</title>
        <authorList>
            <person name="Gralka M."/>
        </authorList>
    </citation>
    <scope>NUCLEOTIDE SEQUENCE</scope>
    <source>
        <strain evidence="2">E2R20</strain>
    </source>
</reference>
<dbReference type="AlphaFoldDB" id="A0AAW7YMG5"/>
<evidence type="ECO:0000313" key="2">
    <source>
        <dbReference type="EMBL" id="MDO6572917.1"/>
    </source>
</evidence>
<sequence length="61" mass="7024">MSLHFTILFWLSIIFLIAGTIVLVTMLKTKKESKKESYLGFTIVFFIFGLAMLIYTLIFGL</sequence>
<evidence type="ECO:0008006" key="4">
    <source>
        <dbReference type="Google" id="ProtNLM"/>
    </source>
</evidence>
<dbReference type="GeneID" id="72470931"/>
<keyword evidence="1" id="KW-1133">Transmembrane helix</keyword>
<keyword evidence="3" id="KW-1185">Reference proteome</keyword>
<comment type="caution">
    <text evidence="2">The sequence shown here is derived from an EMBL/GenBank/DDBJ whole genome shotgun (WGS) entry which is preliminary data.</text>
</comment>
<accession>A0AAW7YMG5</accession>
<evidence type="ECO:0000313" key="3">
    <source>
        <dbReference type="Proteomes" id="UP001170310"/>
    </source>
</evidence>
<proteinExistence type="predicted"/>
<feature type="transmembrane region" description="Helical" evidence="1">
    <location>
        <begin position="38"/>
        <end position="58"/>
    </location>
</feature>
<name>A0AAW7YMG5_9STAP</name>
<dbReference type="Proteomes" id="UP001170310">
    <property type="component" value="Unassembled WGS sequence"/>
</dbReference>
<organism evidence="2 3">
    <name type="scientific">Staphylococcus pasteuri_A</name>
    <dbReference type="NCBI Taxonomy" id="3062664"/>
    <lineage>
        <taxon>Bacteria</taxon>
        <taxon>Bacillati</taxon>
        <taxon>Bacillota</taxon>
        <taxon>Bacilli</taxon>
        <taxon>Bacillales</taxon>
        <taxon>Staphylococcaceae</taxon>
        <taxon>Staphylococcus</taxon>
    </lineage>
</organism>
<evidence type="ECO:0000256" key="1">
    <source>
        <dbReference type="SAM" id="Phobius"/>
    </source>
</evidence>
<gene>
    <name evidence="2" type="ORF">Q4528_01975</name>
</gene>
<keyword evidence="1" id="KW-0472">Membrane</keyword>